<dbReference type="Proteomes" id="UP000410492">
    <property type="component" value="Unassembled WGS sequence"/>
</dbReference>
<evidence type="ECO:0000313" key="3">
    <source>
        <dbReference type="Proteomes" id="UP000410492"/>
    </source>
</evidence>
<dbReference type="AlphaFoldDB" id="A0A653DR99"/>
<reference evidence="2 3" key="1">
    <citation type="submission" date="2019-01" db="EMBL/GenBank/DDBJ databases">
        <authorList>
            <person name="Sayadi A."/>
        </authorList>
    </citation>
    <scope>NUCLEOTIDE SEQUENCE [LARGE SCALE GENOMIC DNA]</scope>
</reference>
<evidence type="ECO:0000256" key="1">
    <source>
        <dbReference type="SAM" id="MobiDB-lite"/>
    </source>
</evidence>
<feature type="region of interest" description="Disordered" evidence="1">
    <location>
        <begin position="1"/>
        <end position="31"/>
    </location>
</feature>
<evidence type="ECO:0000313" key="2">
    <source>
        <dbReference type="EMBL" id="VEN62728.1"/>
    </source>
</evidence>
<proteinExistence type="predicted"/>
<feature type="compositionally biased region" description="Polar residues" evidence="1">
    <location>
        <begin position="91"/>
        <end position="101"/>
    </location>
</feature>
<feature type="region of interest" description="Disordered" evidence="1">
    <location>
        <begin position="88"/>
        <end position="117"/>
    </location>
</feature>
<feature type="non-terminal residue" evidence="2">
    <location>
        <position position="1"/>
    </location>
</feature>
<dbReference type="EMBL" id="CAACVG010014065">
    <property type="protein sequence ID" value="VEN62728.1"/>
    <property type="molecule type" value="Genomic_DNA"/>
</dbReference>
<sequence>QERRPKNSGSGSVAGPSSHHQRLPNMQSPSFYQLTQDIQLPADQYQFPTMTVHSQAPQQQIIFREFSSEQLNRLNTLPLRPTLTTDDQTTVIATTSQSRYRQSLDEDDGGSNSTSNL</sequence>
<accession>A0A653DR99</accession>
<gene>
    <name evidence="2" type="ORF">CALMAC_LOCUS19757</name>
</gene>
<name>A0A653DR99_CALMS</name>
<organism evidence="2 3">
    <name type="scientific">Callosobruchus maculatus</name>
    <name type="common">Southern cowpea weevil</name>
    <name type="synonym">Pulse bruchid</name>
    <dbReference type="NCBI Taxonomy" id="64391"/>
    <lineage>
        <taxon>Eukaryota</taxon>
        <taxon>Metazoa</taxon>
        <taxon>Ecdysozoa</taxon>
        <taxon>Arthropoda</taxon>
        <taxon>Hexapoda</taxon>
        <taxon>Insecta</taxon>
        <taxon>Pterygota</taxon>
        <taxon>Neoptera</taxon>
        <taxon>Endopterygota</taxon>
        <taxon>Coleoptera</taxon>
        <taxon>Polyphaga</taxon>
        <taxon>Cucujiformia</taxon>
        <taxon>Chrysomeloidea</taxon>
        <taxon>Chrysomelidae</taxon>
        <taxon>Bruchinae</taxon>
        <taxon>Bruchini</taxon>
        <taxon>Callosobruchus</taxon>
    </lineage>
</organism>
<protein>
    <submittedName>
        <fullName evidence="2">Uncharacterized protein</fullName>
    </submittedName>
</protein>
<keyword evidence="3" id="KW-1185">Reference proteome</keyword>